<keyword evidence="3" id="KW-1185">Reference proteome</keyword>
<dbReference type="RefSeq" id="WP_102111654.1">
    <property type="nucleotide sequence ID" value="NZ_BMGN01000003.1"/>
</dbReference>
<sequence length="172" mass="18895">MNISSMFSTSAILSRLQVKSAAPTSSQAPAAKTGAAPVDPAAQQKEELAALKKEREAYDAARNTEIQRRQQEFETTHGRKYGQDGDPPLAYQMALPANERGYLPFVPADTQKTIDAITDKYRNQENLAPMWAELSAMGLSPDQLTKSAKYFISLDGRMVTREEASKGVDIKV</sequence>
<protein>
    <submittedName>
        <fullName evidence="2">Uncharacterized protein</fullName>
    </submittedName>
</protein>
<evidence type="ECO:0000256" key="1">
    <source>
        <dbReference type="SAM" id="MobiDB-lite"/>
    </source>
</evidence>
<dbReference type="EMBL" id="CP025611">
    <property type="protein sequence ID" value="AUN29945.1"/>
    <property type="molecule type" value="Genomic_DNA"/>
</dbReference>
<proteinExistence type="predicted"/>
<name>A0A2K9NCN8_9PROT</name>
<gene>
    <name evidence="2" type="ORF">C0V82_06675</name>
</gene>
<evidence type="ECO:0000313" key="3">
    <source>
        <dbReference type="Proteomes" id="UP000234752"/>
    </source>
</evidence>
<dbReference type="Proteomes" id="UP000234752">
    <property type="component" value="Chromosome eg_1"/>
</dbReference>
<organism evidence="2 3">
    <name type="scientific">Niveispirillum cyanobacteriorum</name>
    <dbReference type="NCBI Taxonomy" id="1612173"/>
    <lineage>
        <taxon>Bacteria</taxon>
        <taxon>Pseudomonadati</taxon>
        <taxon>Pseudomonadota</taxon>
        <taxon>Alphaproteobacteria</taxon>
        <taxon>Rhodospirillales</taxon>
        <taxon>Azospirillaceae</taxon>
        <taxon>Niveispirillum</taxon>
    </lineage>
</organism>
<feature type="compositionally biased region" description="Low complexity" evidence="1">
    <location>
        <begin position="19"/>
        <end position="33"/>
    </location>
</feature>
<dbReference type="OrthoDB" id="7308163at2"/>
<dbReference type="KEGG" id="ncb:C0V82_06675"/>
<evidence type="ECO:0000313" key="2">
    <source>
        <dbReference type="EMBL" id="AUN29945.1"/>
    </source>
</evidence>
<feature type="region of interest" description="Disordered" evidence="1">
    <location>
        <begin position="19"/>
        <end position="41"/>
    </location>
</feature>
<reference evidence="2 3" key="1">
    <citation type="submission" date="2017-12" db="EMBL/GenBank/DDBJ databases">
        <title>Genomes of bacteria within cyanobacterial aggregates.</title>
        <authorList>
            <person name="Cai H."/>
        </authorList>
    </citation>
    <scope>NUCLEOTIDE SEQUENCE [LARGE SCALE GENOMIC DNA]</scope>
    <source>
        <strain evidence="2 3">TH16</strain>
    </source>
</reference>
<dbReference type="AlphaFoldDB" id="A0A2K9NCN8"/>
<accession>A0A2K9NCN8</accession>